<dbReference type="GO" id="GO:0006397">
    <property type="term" value="P:mRNA processing"/>
    <property type="evidence" value="ECO:0007669"/>
    <property type="project" value="UniProtKB-KW"/>
</dbReference>
<sequence length="103" mass="12072">MSQKNGKLMPNLDHNSTKLLNLTVLQRIDPFVEEILFTAAHVTFYEFNIDLSQWEYATAFPIHCNEPEKYRIRYVNYDEAILPRTRYEAPEAVDGCGTKQFLQ</sequence>
<evidence type="ECO:0000313" key="5">
    <source>
        <dbReference type="EMBL" id="KAK3014634.1"/>
    </source>
</evidence>
<dbReference type="GO" id="GO:0008047">
    <property type="term" value="F:enzyme activator activity"/>
    <property type="evidence" value="ECO:0007669"/>
    <property type="project" value="InterPro"/>
</dbReference>
<dbReference type="SUPFAM" id="SSF50729">
    <property type="entry name" value="PH domain-like"/>
    <property type="match status" value="1"/>
</dbReference>
<dbReference type="Gene3D" id="2.30.29.30">
    <property type="entry name" value="Pleckstrin-homology domain (PH domain)/Phosphotyrosine-binding domain (PTB)"/>
    <property type="match status" value="1"/>
</dbReference>
<reference evidence="5" key="1">
    <citation type="submission" date="2022-12" db="EMBL/GenBank/DDBJ databases">
        <title>Draft genome assemblies for two species of Escallonia (Escalloniales).</title>
        <authorList>
            <person name="Chanderbali A."/>
            <person name="Dervinis C."/>
            <person name="Anghel I."/>
            <person name="Soltis D."/>
            <person name="Soltis P."/>
            <person name="Zapata F."/>
        </authorList>
    </citation>
    <scope>NUCLEOTIDE SEQUENCE</scope>
    <source>
        <strain evidence="5">UCBG64.0493</strain>
        <tissue evidence="5">Leaf</tissue>
    </source>
</reference>
<dbReference type="InterPro" id="IPR011993">
    <property type="entry name" value="PH-like_dom_sf"/>
</dbReference>
<name>A0AA88VUV9_9ASTE</name>
<dbReference type="PANTHER" id="PTHR16290">
    <property type="entry name" value="TRANSCRIPTION FACTOR SMIF DECAPPING ENZYME DCP1"/>
    <property type="match status" value="1"/>
</dbReference>
<evidence type="ECO:0000256" key="4">
    <source>
        <dbReference type="ARBA" id="ARBA00022664"/>
    </source>
</evidence>
<comment type="similarity">
    <text evidence="2">Belongs to the DCP1 family.</text>
</comment>
<dbReference type="EMBL" id="JAVXUP010001205">
    <property type="protein sequence ID" value="KAK3014634.1"/>
    <property type="molecule type" value="Genomic_DNA"/>
</dbReference>
<accession>A0AA88VUV9</accession>
<evidence type="ECO:0000256" key="3">
    <source>
        <dbReference type="ARBA" id="ARBA00022490"/>
    </source>
</evidence>
<keyword evidence="3" id="KW-0963">Cytoplasm</keyword>
<dbReference type="GO" id="GO:0000290">
    <property type="term" value="P:deadenylation-dependent decapping of nuclear-transcribed mRNA"/>
    <property type="evidence" value="ECO:0007669"/>
    <property type="project" value="InterPro"/>
</dbReference>
<keyword evidence="4" id="KW-0507">mRNA processing</keyword>
<organism evidence="5 6">
    <name type="scientific">Escallonia herrerae</name>
    <dbReference type="NCBI Taxonomy" id="1293975"/>
    <lineage>
        <taxon>Eukaryota</taxon>
        <taxon>Viridiplantae</taxon>
        <taxon>Streptophyta</taxon>
        <taxon>Embryophyta</taxon>
        <taxon>Tracheophyta</taxon>
        <taxon>Spermatophyta</taxon>
        <taxon>Magnoliopsida</taxon>
        <taxon>eudicotyledons</taxon>
        <taxon>Gunneridae</taxon>
        <taxon>Pentapetalae</taxon>
        <taxon>asterids</taxon>
        <taxon>campanulids</taxon>
        <taxon>Escalloniales</taxon>
        <taxon>Escalloniaceae</taxon>
        <taxon>Escallonia</taxon>
    </lineage>
</organism>
<comment type="subcellular location">
    <subcellularLocation>
        <location evidence="1">Cytoplasm</location>
    </subcellularLocation>
</comment>
<dbReference type="GO" id="GO:0000932">
    <property type="term" value="C:P-body"/>
    <property type="evidence" value="ECO:0007669"/>
    <property type="project" value="TreeGrafter"/>
</dbReference>
<dbReference type="InterPro" id="IPR010334">
    <property type="entry name" value="Dcp1"/>
</dbReference>
<dbReference type="Pfam" id="PF06058">
    <property type="entry name" value="DCP1"/>
    <property type="match status" value="1"/>
</dbReference>
<protein>
    <submittedName>
        <fullName evidence="5">Uncharacterized protein</fullName>
    </submittedName>
</protein>
<proteinExistence type="inferred from homology"/>
<dbReference type="PANTHER" id="PTHR16290:SF0">
    <property type="entry name" value="DECAPPING PROTEIN 1, ISOFORM A"/>
    <property type="match status" value="1"/>
</dbReference>
<dbReference type="AlphaFoldDB" id="A0AA88VUV9"/>
<evidence type="ECO:0000256" key="1">
    <source>
        <dbReference type="ARBA" id="ARBA00004496"/>
    </source>
</evidence>
<dbReference type="GO" id="GO:0003729">
    <property type="term" value="F:mRNA binding"/>
    <property type="evidence" value="ECO:0007669"/>
    <property type="project" value="TreeGrafter"/>
</dbReference>
<dbReference type="GO" id="GO:0031087">
    <property type="term" value="P:deadenylation-independent decapping of nuclear-transcribed mRNA"/>
    <property type="evidence" value="ECO:0007669"/>
    <property type="project" value="TreeGrafter"/>
</dbReference>
<dbReference type="Proteomes" id="UP001188597">
    <property type="component" value="Unassembled WGS sequence"/>
</dbReference>
<keyword evidence="6" id="KW-1185">Reference proteome</keyword>
<evidence type="ECO:0000313" key="6">
    <source>
        <dbReference type="Proteomes" id="UP001188597"/>
    </source>
</evidence>
<gene>
    <name evidence="5" type="ORF">RJ639_010299</name>
</gene>
<comment type="caution">
    <text evidence="5">The sequence shown here is derived from an EMBL/GenBank/DDBJ whole genome shotgun (WGS) entry which is preliminary data.</text>
</comment>
<evidence type="ECO:0000256" key="2">
    <source>
        <dbReference type="ARBA" id="ARBA00008778"/>
    </source>
</evidence>